<evidence type="ECO:0000313" key="2">
    <source>
        <dbReference type="EMBL" id="MCP0886026.1"/>
    </source>
</evidence>
<evidence type="ECO:0000259" key="1">
    <source>
        <dbReference type="Pfam" id="PF01248"/>
    </source>
</evidence>
<dbReference type="NCBIfam" id="NF005585">
    <property type="entry name" value="PRK07283.1"/>
    <property type="match status" value="1"/>
</dbReference>
<name>A0A9X2FJP6_9LACO</name>
<proteinExistence type="predicted"/>
<dbReference type="Pfam" id="PF01248">
    <property type="entry name" value="Ribosomal_L7Ae"/>
    <property type="match status" value="1"/>
</dbReference>
<evidence type="ECO:0000313" key="3">
    <source>
        <dbReference type="Proteomes" id="UP001139006"/>
    </source>
</evidence>
<dbReference type="Proteomes" id="UP001139006">
    <property type="component" value="Unassembled WGS sequence"/>
</dbReference>
<reference evidence="2 3" key="1">
    <citation type="journal article" date="2023" name="Int. J. Syst. Evol. Microbiol.">
        <title>Ligilactobacillus ubinensis sp. nov., a novel species isolated from the wild ferment of a durian fruit (Durio zibethinus).</title>
        <authorList>
            <person name="Heng Y.C."/>
            <person name="Menon N."/>
            <person name="Chen B."/>
            <person name="Loo B.Z.L."/>
            <person name="Wong G.W.J."/>
            <person name="Lim A.C.H."/>
            <person name="Silvaraju S."/>
            <person name="Kittelmann S."/>
        </authorList>
    </citation>
    <scope>NUCLEOTIDE SEQUENCE [LARGE SCALE GENOMIC DNA]</scope>
    <source>
        <strain evidence="2 3">WILCCON 0076</strain>
    </source>
</reference>
<organism evidence="2 3">
    <name type="scientific">Ligilactobacillus ubinensis</name>
    <dbReference type="NCBI Taxonomy" id="2876789"/>
    <lineage>
        <taxon>Bacteria</taxon>
        <taxon>Bacillati</taxon>
        <taxon>Bacillota</taxon>
        <taxon>Bacilli</taxon>
        <taxon>Lactobacillales</taxon>
        <taxon>Lactobacillaceae</taxon>
        <taxon>Ligilactobacillus</taxon>
    </lineage>
</organism>
<gene>
    <name evidence="2" type="ORF">LB941_01585</name>
</gene>
<dbReference type="EMBL" id="JAIULA010000002">
    <property type="protein sequence ID" value="MCP0886026.1"/>
    <property type="molecule type" value="Genomic_DNA"/>
</dbReference>
<dbReference type="InterPro" id="IPR029064">
    <property type="entry name" value="Ribosomal_eL30-like_sf"/>
</dbReference>
<dbReference type="Gene3D" id="3.30.1330.30">
    <property type="match status" value="1"/>
</dbReference>
<sequence length="101" mass="11351">MENKQRILNLLGLARRASKIVTGEDMVLKQIRSQKVFLVFVANDAGPNTRKKFTDKCHSYNVTFSDVFTQAELSVAIGQKRSIVAVCDTGFSKKMRQLLSN</sequence>
<dbReference type="AlphaFoldDB" id="A0A9X2FJP6"/>
<dbReference type="InterPro" id="IPR004038">
    <property type="entry name" value="Ribosomal_eL8/eL30/eS12/Gad45"/>
</dbReference>
<dbReference type="RefSeq" id="WP_253358930.1">
    <property type="nucleotide sequence ID" value="NZ_JAIULA010000002.1"/>
</dbReference>
<keyword evidence="3" id="KW-1185">Reference proteome</keyword>
<protein>
    <submittedName>
        <fullName evidence="2">YlxQ-related RNA-binding protein</fullName>
    </submittedName>
</protein>
<dbReference type="SUPFAM" id="SSF55315">
    <property type="entry name" value="L30e-like"/>
    <property type="match status" value="1"/>
</dbReference>
<accession>A0A9X2FJP6</accession>
<feature type="domain" description="Ribosomal protein eL8/eL30/eS12/Gadd45" evidence="1">
    <location>
        <begin position="6"/>
        <end position="95"/>
    </location>
</feature>
<comment type="caution">
    <text evidence="2">The sequence shown here is derived from an EMBL/GenBank/DDBJ whole genome shotgun (WGS) entry which is preliminary data.</text>
</comment>